<protein>
    <recommendedName>
        <fullName evidence="4">TIGR04086 family membrane protein</fullName>
    </recommendedName>
</protein>
<keyword evidence="1" id="KW-0472">Membrane</keyword>
<feature type="transmembrane region" description="Helical" evidence="1">
    <location>
        <begin position="82"/>
        <end position="105"/>
    </location>
</feature>
<accession>A0ABV1GFX6</accession>
<name>A0ABV1GFX6_9FIRM</name>
<keyword evidence="1" id="KW-0812">Transmembrane</keyword>
<keyword evidence="1" id="KW-1133">Transmembrane helix</keyword>
<evidence type="ECO:0000313" key="2">
    <source>
        <dbReference type="EMBL" id="MEQ2520761.1"/>
    </source>
</evidence>
<sequence length="143" mass="15250">MPSKRKRTNPSEQKSQIIRGILPFVFSLVLTVGLSGGLCAIAANAMCTTDLAPALLIPLTTVLICIALLIASLFLSAIFKGGILAGTLLASVLILLLSLLSFLLYQSSFTSLWATKTLAFLASGALGGYLGSVLRERRRKIRR</sequence>
<organism evidence="2 3">
    <name type="scientific">Ruthenibacterium intestinale</name>
    <dbReference type="NCBI Taxonomy" id="3133163"/>
    <lineage>
        <taxon>Bacteria</taxon>
        <taxon>Bacillati</taxon>
        <taxon>Bacillota</taxon>
        <taxon>Clostridia</taxon>
        <taxon>Eubacteriales</taxon>
        <taxon>Oscillospiraceae</taxon>
        <taxon>Ruthenibacterium</taxon>
    </lineage>
</organism>
<dbReference type="Proteomes" id="UP001477672">
    <property type="component" value="Unassembled WGS sequence"/>
</dbReference>
<gene>
    <name evidence="2" type="ORF">WMO24_10010</name>
</gene>
<feature type="transmembrane region" description="Helical" evidence="1">
    <location>
        <begin position="21"/>
        <end position="43"/>
    </location>
</feature>
<dbReference type="RefSeq" id="WP_349216306.1">
    <property type="nucleotide sequence ID" value="NZ_JBBMFA010000095.1"/>
</dbReference>
<evidence type="ECO:0000256" key="1">
    <source>
        <dbReference type="SAM" id="Phobius"/>
    </source>
</evidence>
<proteinExistence type="predicted"/>
<comment type="caution">
    <text evidence="2">The sequence shown here is derived from an EMBL/GenBank/DDBJ whole genome shotgun (WGS) entry which is preliminary data.</text>
</comment>
<evidence type="ECO:0000313" key="3">
    <source>
        <dbReference type="Proteomes" id="UP001477672"/>
    </source>
</evidence>
<feature type="transmembrane region" description="Helical" evidence="1">
    <location>
        <begin position="55"/>
        <end position="75"/>
    </location>
</feature>
<dbReference type="EMBL" id="JBBMFA010000095">
    <property type="protein sequence ID" value="MEQ2520761.1"/>
    <property type="molecule type" value="Genomic_DNA"/>
</dbReference>
<reference evidence="2 3" key="1">
    <citation type="submission" date="2024-03" db="EMBL/GenBank/DDBJ databases">
        <title>Human intestinal bacterial collection.</title>
        <authorList>
            <person name="Pauvert C."/>
            <person name="Hitch T.C.A."/>
            <person name="Clavel T."/>
        </authorList>
    </citation>
    <scope>NUCLEOTIDE SEQUENCE [LARGE SCALE GENOMIC DNA]</scope>
    <source>
        <strain evidence="2 3">CLA-JM-H11</strain>
    </source>
</reference>
<keyword evidence="3" id="KW-1185">Reference proteome</keyword>
<evidence type="ECO:0008006" key="4">
    <source>
        <dbReference type="Google" id="ProtNLM"/>
    </source>
</evidence>
<feature type="transmembrane region" description="Helical" evidence="1">
    <location>
        <begin position="117"/>
        <end position="134"/>
    </location>
</feature>